<accession>A0A9N9PMK0</accession>
<name>A0A9N9PMK0_9HELO</name>
<comment type="caution">
    <text evidence="1">The sequence shown here is derived from an EMBL/GenBank/DDBJ whole genome shotgun (WGS) entry which is preliminary data.</text>
</comment>
<keyword evidence="2" id="KW-1185">Reference proteome</keyword>
<organism evidence="1 2">
    <name type="scientific">Hymenoscyphus fraxineus</name>
    <dbReference type="NCBI Taxonomy" id="746836"/>
    <lineage>
        <taxon>Eukaryota</taxon>
        <taxon>Fungi</taxon>
        <taxon>Dikarya</taxon>
        <taxon>Ascomycota</taxon>
        <taxon>Pezizomycotina</taxon>
        <taxon>Leotiomycetes</taxon>
        <taxon>Helotiales</taxon>
        <taxon>Helotiaceae</taxon>
        <taxon>Hymenoscyphus</taxon>
    </lineage>
</organism>
<protein>
    <submittedName>
        <fullName evidence="1">Uncharacterized protein</fullName>
    </submittedName>
</protein>
<reference evidence="1" key="1">
    <citation type="submission" date="2021-07" db="EMBL/GenBank/DDBJ databases">
        <authorList>
            <person name="Durling M."/>
        </authorList>
    </citation>
    <scope>NUCLEOTIDE SEQUENCE</scope>
</reference>
<gene>
    <name evidence="1" type="ORF">HYFRA_00001895</name>
</gene>
<evidence type="ECO:0000313" key="1">
    <source>
        <dbReference type="EMBL" id="CAG8948773.1"/>
    </source>
</evidence>
<evidence type="ECO:0000313" key="2">
    <source>
        <dbReference type="Proteomes" id="UP000696280"/>
    </source>
</evidence>
<sequence length="159" mass="18625">MPWVCGRSLSLLLSHDQLCRSWACGIAYEYSLAALFLRTQHPPGYRGWRGKVKQKLFMPAASKRHWSIEEREDPVWERFGEARIPAKPTTVAHRVNALRACEPAWCLSLCRILRMRRRRRTSIERALSALWHSPQAPILCSQRRSSQRAMDFFTDIRYV</sequence>
<proteinExistence type="predicted"/>
<dbReference type="EMBL" id="CAJVRL010000001">
    <property type="protein sequence ID" value="CAG8948773.1"/>
    <property type="molecule type" value="Genomic_DNA"/>
</dbReference>
<dbReference type="Proteomes" id="UP000696280">
    <property type="component" value="Unassembled WGS sequence"/>
</dbReference>
<dbReference type="AlphaFoldDB" id="A0A9N9PMK0"/>